<dbReference type="AlphaFoldDB" id="K2KA64"/>
<dbReference type="PATRIC" id="fig|740709.3.peg.1711"/>
<accession>K2KA64</accession>
<evidence type="ECO:0000313" key="3">
    <source>
        <dbReference type="Proteomes" id="UP000014115"/>
    </source>
</evidence>
<organism evidence="2 3">
    <name type="scientific">Idiomarina xiamenensis 10-D-4</name>
    <dbReference type="NCBI Taxonomy" id="740709"/>
    <lineage>
        <taxon>Bacteria</taxon>
        <taxon>Pseudomonadati</taxon>
        <taxon>Pseudomonadota</taxon>
        <taxon>Gammaproteobacteria</taxon>
        <taxon>Alteromonadales</taxon>
        <taxon>Idiomarinaceae</taxon>
        <taxon>Idiomarina</taxon>
    </lineage>
</organism>
<feature type="signal peptide" evidence="1">
    <location>
        <begin position="1"/>
        <end position="45"/>
    </location>
</feature>
<proteinExistence type="predicted"/>
<feature type="chain" id="PRO_5003862178" evidence="1">
    <location>
        <begin position="46"/>
        <end position="209"/>
    </location>
</feature>
<name>K2KA64_9GAMM</name>
<dbReference type="Proteomes" id="UP000014115">
    <property type="component" value="Unassembled WGS sequence"/>
</dbReference>
<comment type="caution">
    <text evidence="2">The sequence shown here is derived from an EMBL/GenBank/DDBJ whole genome shotgun (WGS) entry which is preliminary data.</text>
</comment>
<sequence length="209" mass="23217">MDNLQCVNGTIMNMKGASIMMAIKRSLCSAIVVLLTTATANNAIAQNTPPQVSNSTMQELQNSLTDSHPSAYFELASRLFAQGSEAQKQAAVRWFYIGQIRYRAYLKANPDFEPSADPALFSSLMEVVGRPLNGYIGADVDAWVTIIDQAITWHQQHPDNFMGKQQHQATYNEVVDGLQSMRDDLAASKAQIEQQREANGLENRHIEIQ</sequence>
<dbReference type="eggNOG" id="ENOG5033M81">
    <property type="taxonomic scope" value="Bacteria"/>
</dbReference>
<protein>
    <submittedName>
        <fullName evidence="2">Uncharacterized protein</fullName>
    </submittedName>
</protein>
<keyword evidence="3" id="KW-1185">Reference proteome</keyword>
<keyword evidence="1" id="KW-0732">Signal</keyword>
<dbReference type="STRING" id="740709.A10D4_08447"/>
<reference evidence="2 3" key="1">
    <citation type="journal article" date="2012" name="J. Bacteriol.">
        <title>Genome Sequence of Idiomarina xiamenensis Type Strain 10-D-4.</title>
        <authorList>
            <person name="Lai Q."/>
            <person name="Wang L."/>
            <person name="Wang W."/>
            <person name="Shao Z."/>
        </authorList>
    </citation>
    <scope>NUCLEOTIDE SEQUENCE [LARGE SCALE GENOMIC DNA]</scope>
    <source>
        <strain evidence="2 3">10-D-4</strain>
    </source>
</reference>
<dbReference type="EMBL" id="AMRG01000009">
    <property type="protein sequence ID" value="EKE83437.1"/>
    <property type="molecule type" value="Genomic_DNA"/>
</dbReference>
<evidence type="ECO:0000256" key="1">
    <source>
        <dbReference type="SAM" id="SignalP"/>
    </source>
</evidence>
<evidence type="ECO:0000313" key="2">
    <source>
        <dbReference type="EMBL" id="EKE83437.1"/>
    </source>
</evidence>
<gene>
    <name evidence="2" type="ORF">A10D4_08447</name>
</gene>